<feature type="domain" description="Disease resistance protein winged helix" evidence="3">
    <location>
        <begin position="44"/>
        <end position="114"/>
    </location>
</feature>
<evidence type="ECO:0000256" key="2">
    <source>
        <dbReference type="ARBA" id="ARBA00022821"/>
    </source>
</evidence>
<dbReference type="Pfam" id="PF23559">
    <property type="entry name" value="WHD_DRP"/>
    <property type="match status" value="1"/>
</dbReference>
<dbReference type="eggNOG" id="KOG4658">
    <property type="taxonomic scope" value="Eukaryota"/>
</dbReference>
<dbReference type="InterPro" id="IPR032675">
    <property type="entry name" value="LRR_dom_sf"/>
</dbReference>
<dbReference type="Gene3D" id="1.10.10.10">
    <property type="entry name" value="Winged helix-like DNA-binding domain superfamily/Winged helix DNA-binding domain"/>
    <property type="match status" value="1"/>
</dbReference>
<dbReference type="Proteomes" id="UP000002051">
    <property type="component" value="Chromosome 3"/>
</dbReference>
<dbReference type="InterPro" id="IPR056789">
    <property type="entry name" value="LRR_R13L1-DRL21"/>
</dbReference>
<accession>G7J126</accession>
<dbReference type="PANTHER" id="PTHR47186">
    <property type="entry name" value="LEUCINE-RICH REPEAT-CONTAINING PROTEIN 57"/>
    <property type="match status" value="1"/>
</dbReference>
<sequence length="985" mass="111892">MSYAIAILNSDIWNIPNDNIMPSLFLTYQHLPSHLKRCFAYCSIFPKGYPFNRKKLILLWMAEGFLEHSMVGKAVEEVGDDYFNELLSRSLIERSNDDIVKEKFVMHDVVYDLATIASGKSCCRFGSGGRISEDVHHVTYNQEEYDIFNKFETFFDFKCLRSFLPIGSRLQESYLSCKVIDDLIPSIKRLRMLSLSNYNITVLPNSINKLVQLRYLNLSHTDIKCLPDTTCDLYYLQTLLLSGCWKLIELPIHVGKLINLRHLDISYTKIKKMPMQIVRLENLQTLTVFLVGKQKVGLSIRELGKFPNLRGKLCIKNLQNAIDVSEACDANLKHKVHLEELEVYWDQQTEESPTNEVILNELQPSINLKKLSIKFYGGISFPSWLGDCSFSNMVYLSIKSCEYCITLPPLGQVPFLKELKIDGMSRVETIGPEFYGMTGGSTNSPFQPFPSLEKLEFNSMPSWREWISFRGSKFPFPRLKTLMLRDCTELRGHLPSHLPSIEKITILWCNHFPATLSTLHWLSSVKSLDLMCQGSPELSLLGNDSPCHLQVSTIFGFNKLLSLPNMFMSSTCLQHLDLIYISSLTAFPANGLPTSLQSLRIDECQNLAFLRPETWSNYTSLVTLELKNCCDSLTSFQLNGFPVLQILSIEGCSSLKSIFISEKNSSLSLSTLQSLKVSNCKSLRSLPQRMDTLFVLKSLTLDKLSLCCEVACLPPKLQFMHIESLGLATPVTEWGFQSLCFLSDLHIGGDNIVNTLLKKKLLPPLLVSLTITNLTEMMRLKGNRLQHISTLKNLSFKCCSTLETCKDFFPSFLKSLVFINCPKLMSLPDMFPSSLETLEFDDCPRLGLLPRSGFPSSLKLLSISHCPLLKSRWENIVDPKSTIELHYQICVDYSTNVDSVLLRIIRPTRHPDVSASFALSMYSSEEKLSFNRFLSDIDQKMFQSCSVKPGWGIQINSKVAEAPYYQVNPAWSLSFELVSMDFSEM</sequence>
<dbReference type="AlphaFoldDB" id="G7J126"/>
<evidence type="ECO:0000313" key="6">
    <source>
        <dbReference type="EnsemblPlants" id="AES69854"/>
    </source>
</evidence>
<dbReference type="EMBL" id="CM001219">
    <property type="protein sequence ID" value="AES69854.1"/>
    <property type="molecule type" value="Genomic_DNA"/>
</dbReference>
<dbReference type="eggNOG" id="KOG1454">
    <property type="taxonomic scope" value="Eukaryota"/>
</dbReference>
<dbReference type="InterPro" id="IPR036388">
    <property type="entry name" value="WH-like_DNA-bd_sf"/>
</dbReference>
<organism evidence="5 7">
    <name type="scientific">Medicago truncatula</name>
    <name type="common">Barrel medic</name>
    <name type="synonym">Medicago tribuloides</name>
    <dbReference type="NCBI Taxonomy" id="3880"/>
    <lineage>
        <taxon>Eukaryota</taxon>
        <taxon>Viridiplantae</taxon>
        <taxon>Streptophyta</taxon>
        <taxon>Embryophyta</taxon>
        <taxon>Tracheophyta</taxon>
        <taxon>Spermatophyta</taxon>
        <taxon>Magnoliopsida</taxon>
        <taxon>eudicotyledons</taxon>
        <taxon>Gunneridae</taxon>
        <taxon>Pentapetalae</taxon>
        <taxon>rosids</taxon>
        <taxon>fabids</taxon>
        <taxon>Fabales</taxon>
        <taxon>Fabaceae</taxon>
        <taxon>Papilionoideae</taxon>
        <taxon>50 kb inversion clade</taxon>
        <taxon>NPAAA clade</taxon>
        <taxon>Hologalegina</taxon>
        <taxon>IRL clade</taxon>
        <taxon>Trifolieae</taxon>
        <taxon>Medicago</taxon>
    </lineage>
</organism>
<dbReference type="OMA" id="WREWISF"/>
<evidence type="ECO:0000313" key="5">
    <source>
        <dbReference type="EMBL" id="AES69854.1"/>
    </source>
</evidence>
<keyword evidence="7" id="KW-1185">Reference proteome</keyword>
<dbReference type="PaxDb" id="3880-AES69854"/>
<proteinExistence type="predicted"/>
<feature type="domain" description="R13L1/DRL21-like LRR repeat region" evidence="4">
    <location>
        <begin position="300"/>
        <end position="424"/>
    </location>
</feature>
<evidence type="ECO:0000313" key="7">
    <source>
        <dbReference type="Proteomes" id="UP000002051"/>
    </source>
</evidence>
<dbReference type="FunFam" id="1.10.10.10:FF:000322">
    <property type="entry name" value="Probable disease resistance protein At1g63360"/>
    <property type="match status" value="1"/>
</dbReference>
<dbReference type="SUPFAM" id="SSF52058">
    <property type="entry name" value="L domain-like"/>
    <property type="match status" value="2"/>
</dbReference>
<protein>
    <submittedName>
        <fullName evidence="5">LRR and NB-ARC domain disease resistance protein</fullName>
    </submittedName>
</protein>
<dbReference type="GO" id="GO:0006952">
    <property type="term" value="P:defense response"/>
    <property type="evidence" value="ECO:0007669"/>
    <property type="project" value="UniProtKB-KW"/>
</dbReference>
<keyword evidence="2" id="KW-0611">Plant defense</keyword>
<keyword evidence="1" id="KW-0677">Repeat</keyword>
<dbReference type="Gene3D" id="3.80.10.10">
    <property type="entry name" value="Ribonuclease Inhibitor"/>
    <property type="match status" value="3"/>
</dbReference>
<dbReference type="PANTHER" id="PTHR47186:SF18">
    <property type="entry name" value="RX N-TERMINAL DOMAIN-CONTAINING PROTEIN"/>
    <property type="match status" value="1"/>
</dbReference>
<reference evidence="5 7" key="1">
    <citation type="journal article" date="2011" name="Nature">
        <title>The Medicago genome provides insight into the evolution of rhizobial symbioses.</title>
        <authorList>
            <person name="Young N.D."/>
            <person name="Debelle F."/>
            <person name="Oldroyd G.E."/>
            <person name="Geurts R."/>
            <person name="Cannon S.B."/>
            <person name="Udvardi M.K."/>
            <person name="Benedito V.A."/>
            <person name="Mayer K.F."/>
            <person name="Gouzy J."/>
            <person name="Schoof H."/>
            <person name="Van de Peer Y."/>
            <person name="Proost S."/>
            <person name="Cook D.R."/>
            <person name="Meyers B.C."/>
            <person name="Spannagl M."/>
            <person name="Cheung F."/>
            <person name="De Mita S."/>
            <person name="Krishnakumar V."/>
            <person name="Gundlach H."/>
            <person name="Zhou S."/>
            <person name="Mudge J."/>
            <person name="Bharti A.K."/>
            <person name="Murray J.D."/>
            <person name="Naoumkina M.A."/>
            <person name="Rosen B."/>
            <person name="Silverstein K.A."/>
            <person name="Tang H."/>
            <person name="Rombauts S."/>
            <person name="Zhao P.X."/>
            <person name="Zhou P."/>
            <person name="Barbe V."/>
            <person name="Bardou P."/>
            <person name="Bechner M."/>
            <person name="Bellec A."/>
            <person name="Berger A."/>
            <person name="Berges H."/>
            <person name="Bidwell S."/>
            <person name="Bisseling T."/>
            <person name="Choisne N."/>
            <person name="Couloux A."/>
            <person name="Denny R."/>
            <person name="Deshpande S."/>
            <person name="Dai X."/>
            <person name="Doyle J.J."/>
            <person name="Dudez A.M."/>
            <person name="Farmer A.D."/>
            <person name="Fouteau S."/>
            <person name="Franken C."/>
            <person name="Gibelin C."/>
            <person name="Gish J."/>
            <person name="Goldstein S."/>
            <person name="Gonzalez A.J."/>
            <person name="Green P.J."/>
            <person name="Hallab A."/>
            <person name="Hartog M."/>
            <person name="Hua A."/>
            <person name="Humphray S.J."/>
            <person name="Jeong D.H."/>
            <person name="Jing Y."/>
            <person name="Jocker A."/>
            <person name="Kenton S.M."/>
            <person name="Kim D.J."/>
            <person name="Klee K."/>
            <person name="Lai H."/>
            <person name="Lang C."/>
            <person name="Lin S."/>
            <person name="Macmil S.L."/>
            <person name="Magdelenat G."/>
            <person name="Matthews L."/>
            <person name="McCorrison J."/>
            <person name="Monaghan E.L."/>
            <person name="Mun J.H."/>
            <person name="Najar F.Z."/>
            <person name="Nicholson C."/>
            <person name="Noirot C."/>
            <person name="O'Bleness M."/>
            <person name="Paule C.R."/>
            <person name="Poulain J."/>
            <person name="Prion F."/>
            <person name="Qin B."/>
            <person name="Qu C."/>
            <person name="Retzel E.F."/>
            <person name="Riddle C."/>
            <person name="Sallet E."/>
            <person name="Samain S."/>
            <person name="Samson N."/>
            <person name="Sanders I."/>
            <person name="Saurat O."/>
            <person name="Scarpelli C."/>
            <person name="Schiex T."/>
            <person name="Segurens B."/>
            <person name="Severin A.J."/>
            <person name="Sherrier D.J."/>
            <person name="Shi R."/>
            <person name="Sims S."/>
            <person name="Singer S.R."/>
            <person name="Sinharoy S."/>
            <person name="Sterck L."/>
            <person name="Viollet A."/>
            <person name="Wang B.B."/>
            <person name="Wang K."/>
            <person name="Wang M."/>
            <person name="Wang X."/>
            <person name="Warfsmann J."/>
            <person name="Weissenbach J."/>
            <person name="White D.D."/>
            <person name="White J.D."/>
            <person name="Wiley G.B."/>
            <person name="Wincker P."/>
            <person name="Xing Y."/>
            <person name="Yang L."/>
            <person name="Yao Z."/>
            <person name="Ying F."/>
            <person name="Zhai J."/>
            <person name="Zhou L."/>
            <person name="Zuber A."/>
            <person name="Denarie J."/>
            <person name="Dixon R.A."/>
            <person name="May G.D."/>
            <person name="Schwartz D.C."/>
            <person name="Rogers J."/>
            <person name="Quetier F."/>
            <person name="Town C.D."/>
            <person name="Roe B.A."/>
        </authorList>
    </citation>
    <scope>NUCLEOTIDE SEQUENCE [LARGE SCALE GENOMIC DNA]</scope>
    <source>
        <strain evidence="5">A17</strain>
        <strain evidence="6 7">cv. Jemalong A17</strain>
    </source>
</reference>
<reference evidence="6" key="3">
    <citation type="submission" date="2015-04" db="UniProtKB">
        <authorList>
            <consortium name="EnsemblPlants"/>
        </authorList>
    </citation>
    <scope>IDENTIFICATION</scope>
    <source>
        <strain evidence="6">cv. Jemalong A17</strain>
    </source>
</reference>
<evidence type="ECO:0000259" key="4">
    <source>
        <dbReference type="Pfam" id="PF25019"/>
    </source>
</evidence>
<evidence type="ECO:0000256" key="1">
    <source>
        <dbReference type="ARBA" id="ARBA00022737"/>
    </source>
</evidence>
<reference evidence="5 7" key="2">
    <citation type="journal article" date="2014" name="BMC Genomics">
        <title>An improved genome release (version Mt4.0) for the model legume Medicago truncatula.</title>
        <authorList>
            <person name="Tang H."/>
            <person name="Krishnakumar V."/>
            <person name="Bidwell S."/>
            <person name="Rosen B."/>
            <person name="Chan A."/>
            <person name="Zhou S."/>
            <person name="Gentzbittel L."/>
            <person name="Childs K.L."/>
            <person name="Yandell M."/>
            <person name="Gundlach H."/>
            <person name="Mayer K.F."/>
            <person name="Schwartz D.C."/>
            <person name="Town C.D."/>
        </authorList>
    </citation>
    <scope>GENOME REANNOTATION</scope>
    <source>
        <strain evidence="6 7">cv. Jemalong A17</strain>
    </source>
</reference>
<dbReference type="InterPro" id="IPR058922">
    <property type="entry name" value="WHD_DRP"/>
</dbReference>
<dbReference type="Pfam" id="PF25019">
    <property type="entry name" value="LRR_R13L1-DRL21"/>
    <property type="match status" value="1"/>
</dbReference>
<dbReference type="EnsemblPlants" id="AES69854">
    <property type="protein sequence ID" value="AES69854"/>
    <property type="gene ID" value="MTR_3g036050"/>
</dbReference>
<evidence type="ECO:0000259" key="3">
    <source>
        <dbReference type="Pfam" id="PF23559"/>
    </source>
</evidence>
<name>G7J126_MEDTR</name>
<gene>
    <name evidence="5" type="ordered locus">MTR_3g036050</name>
</gene>
<dbReference type="HOGENOM" id="CLU_000837_8_8_1"/>